<dbReference type="Pfam" id="PF00651">
    <property type="entry name" value="BTB"/>
    <property type="match status" value="1"/>
</dbReference>
<evidence type="ECO:0000256" key="2">
    <source>
        <dbReference type="ARBA" id="ARBA00022737"/>
    </source>
</evidence>
<feature type="domain" description="BTB" evidence="4">
    <location>
        <begin position="1"/>
        <end position="40"/>
    </location>
</feature>
<dbReference type="FunFam" id="1.25.40.420:FF:000001">
    <property type="entry name" value="Kelch-like family member 12"/>
    <property type="match status" value="1"/>
</dbReference>
<name>A0AAV8VS15_9CUCU</name>
<keyword evidence="3" id="KW-0009">Actin-binding</keyword>
<dbReference type="AlphaFoldDB" id="A0AAV8VS15"/>
<dbReference type="Gene3D" id="1.25.40.420">
    <property type="match status" value="1"/>
</dbReference>
<dbReference type="InterPro" id="IPR011333">
    <property type="entry name" value="SKP1/BTB/POZ_sf"/>
</dbReference>
<proteinExistence type="predicted"/>
<dbReference type="PROSITE" id="PS50097">
    <property type="entry name" value="BTB"/>
    <property type="match status" value="1"/>
</dbReference>
<evidence type="ECO:0000313" key="5">
    <source>
        <dbReference type="EMBL" id="KAJ8917117.1"/>
    </source>
</evidence>
<dbReference type="Proteomes" id="UP001159042">
    <property type="component" value="Unassembled WGS sequence"/>
</dbReference>
<dbReference type="PANTHER" id="PTHR24412">
    <property type="entry name" value="KELCH PROTEIN"/>
    <property type="match status" value="1"/>
</dbReference>
<dbReference type="SMART" id="SM00875">
    <property type="entry name" value="BACK"/>
    <property type="match status" value="1"/>
</dbReference>
<protein>
    <recommendedName>
        <fullName evidence="4">BTB domain-containing protein</fullName>
    </recommendedName>
</protein>
<organism evidence="5 6">
    <name type="scientific">Exocentrus adspersus</name>
    <dbReference type="NCBI Taxonomy" id="1586481"/>
    <lineage>
        <taxon>Eukaryota</taxon>
        <taxon>Metazoa</taxon>
        <taxon>Ecdysozoa</taxon>
        <taxon>Arthropoda</taxon>
        <taxon>Hexapoda</taxon>
        <taxon>Insecta</taxon>
        <taxon>Pterygota</taxon>
        <taxon>Neoptera</taxon>
        <taxon>Endopterygota</taxon>
        <taxon>Coleoptera</taxon>
        <taxon>Polyphaga</taxon>
        <taxon>Cucujiformia</taxon>
        <taxon>Chrysomeloidea</taxon>
        <taxon>Cerambycidae</taxon>
        <taxon>Lamiinae</taxon>
        <taxon>Acanthocinini</taxon>
        <taxon>Exocentrus</taxon>
    </lineage>
</organism>
<sequence length="184" mass="20519">MFTGGFSNAEDTEITLGDVNGDVLQAVVDYCYTGSIEIREDNVETLLSTACLMLLHEVVEACSRFLAHQLHPSNCLGIAVFAEHQSCTSLLQEANAYTSQHFMQVIQNQEFLQLNVEQMESLLSSDDLNVPSEEHIFQALMSWIQHHPPVRRQHIGRLLGLVKLPLLSPAFLADQIETVIDGNL</sequence>
<reference evidence="5 6" key="1">
    <citation type="journal article" date="2023" name="Insect Mol. Biol.">
        <title>Genome sequencing provides insights into the evolution of gene families encoding plant cell wall-degrading enzymes in longhorned beetles.</title>
        <authorList>
            <person name="Shin N.R."/>
            <person name="Okamura Y."/>
            <person name="Kirsch R."/>
            <person name="Pauchet Y."/>
        </authorList>
    </citation>
    <scope>NUCLEOTIDE SEQUENCE [LARGE SCALE GENOMIC DNA]</scope>
    <source>
        <strain evidence="5">EAD_L_NR</strain>
    </source>
</reference>
<evidence type="ECO:0000259" key="4">
    <source>
        <dbReference type="PROSITE" id="PS50097"/>
    </source>
</evidence>
<keyword evidence="1" id="KW-0880">Kelch repeat</keyword>
<dbReference type="EMBL" id="JANEYG010000035">
    <property type="protein sequence ID" value="KAJ8917117.1"/>
    <property type="molecule type" value="Genomic_DNA"/>
</dbReference>
<evidence type="ECO:0000256" key="1">
    <source>
        <dbReference type="ARBA" id="ARBA00022441"/>
    </source>
</evidence>
<dbReference type="Gene3D" id="3.30.710.10">
    <property type="entry name" value="Potassium Channel Kv1.1, Chain A"/>
    <property type="match status" value="1"/>
</dbReference>
<evidence type="ECO:0000256" key="3">
    <source>
        <dbReference type="ARBA" id="ARBA00023203"/>
    </source>
</evidence>
<dbReference type="InterPro" id="IPR011705">
    <property type="entry name" value="BACK"/>
</dbReference>
<gene>
    <name evidence="5" type="ORF">NQ315_012607</name>
</gene>
<keyword evidence="6" id="KW-1185">Reference proteome</keyword>
<comment type="caution">
    <text evidence="5">The sequence shown here is derived from an EMBL/GenBank/DDBJ whole genome shotgun (WGS) entry which is preliminary data.</text>
</comment>
<dbReference type="Pfam" id="PF07707">
    <property type="entry name" value="BACK"/>
    <property type="match status" value="1"/>
</dbReference>
<keyword evidence="2" id="KW-0677">Repeat</keyword>
<accession>A0AAV8VS15</accession>
<evidence type="ECO:0000313" key="6">
    <source>
        <dbReference type="Proteomes" id="UP001159042"/>
    </source>
</evidence>
<dbReference type="SUPFAM" id="SSF54695">
    <property type="entry name" value="POZ domain"/>
    <property type="match status" value="1"/>
</dbReference>
<dbReference type="PANTHER" id="PTHR24412:SF450">
    <property type="entry name" value="KELCH-LIKE PROTEIN DIABLO"/>
    <property type="match status" value="1"/>
</dbReference>
<dbReference type="InterPro" id="IPR000210">
    <property type="entry name" value="BTB/POZ_dom"/>
</dbReference>